<keyword evidence="3" id="KW-1003">Cell membrane</keyword>
<dbReference type="OrthoDB" id="9782004at2"/>
<keyword evidence="6 8" id="KW-1133">Transmembrane helix</keyword>
<accession>A0A5C7F823</accession>
<evidence type="ECO:0000313" key="10">
    <source>
        <dbReference type="EMBL" id="WWD79911.1"/>
    </source>
</evidence>
<dbReference type="Gene3D" id="1.10.3720.10">
    <property type="entry name" value="MetI-like"/>
    <property type="match status" value="1"/>
</dbReference>
<evidence type="ECO:0000256" key="6">
    <source>
        <dbReference type="ARBA" id="ARBA00022989"/>
    </source>
</evidence>
<evidence type="ECO:0000256" key="3">
    <source>
        <dbReference type="ARBA" id="ARBA00022475"/>
    </source>
</evidence>
<dbReference type="InterPro" id="IPR000515">
    <property type="entry name" value="MetI-like"/>
</dbReference>
<dbReference type="GO" id="GO:0005886">
    <property type="term" value="C:plasma membrane"/>
    <property type="evidence" value="ECO:0007669"/>
    <property type="project" value="UniProtKB-SubCell"/>
</dbReference>
<name>A0A5C7F823_9BACI</name>
<proteinExistence type="inferred from homology"/>
<keyword evidence="7 8" id="KW-0472">Membrane</keyword>
<evidence type="ECO:0000313" key="11">
    <source>
        <dbReference type="Proteomes" id="UP000321816"/>
    </source>
</evidence>
<feature type="transmembrane region" description="Helical" evidence="8">
    <location>
        <begin position="102"/>
        <end position="124"/>
    </location>
</feature>
<dbReference type="KEGG" id="ahal:FTX54_016200"/>
<sequence length="264" mass="29215">MLKHMKKIVILLLFLLIFVVPVMFLFLKSVTFGWTWPDVMPNAFSMRAWAVIFSDPQIFSALQITFLIGIAVVTLNFLLAVPAAYALSHGNMPGKTAVETILFLPILVPVLAVAMGLHIVMIRLGLADHYSGVILIHLLPTLPYAVRVLKGGFDRISPYWMKQGLTLGVPPVKTFFTVLMPMMIPSLRSTALLVFVISLSQYVLTAIIGGGQVTTLPLLYYPFFNSANEAVIAGFSVLFAALPVLFLLLFETGIIVYQRWLGRT</sequence>
<feature type="transmembrane region" description="Helical" evidence="8">
    <location>
        <begin position="230"/>
        <end position="257"/>
    </location>
</feature>
<evidence type="ECO:0000256" key="8">
    <source>
        <dbReference type="RuleBase" id="RU363032"/>
    </source>
</evidence>
<evidence type="ECO:0000256" key="7">
    <source>
        <dbReference type="ARBA" id="ARBA00023136"/>
    </source>
</evidence>
<dbReference type="RefSeq" id="WP_147802624.1">
    <property type="nucleotide sequence ID" value="NZ_CP144914.1"/>
</dbReference>
<keyword evidence="11" id="KW-1185">Reference proteome</keyword>
<evidence type="ECO:0000259" key="9">
    <source>
        <dbReference type="PROSITE" id="PS50928"/>
    </source>
</evidence>
<evidence type="ECO:0000256" key="2">
    <source>
        <dbReference type="ARBA" id="ARBA00022448"/>
    </source>
</evidence>
<dbReference type="Proteomes" id="UP000321816">
    <property type="component" value="Chromosome"/>
</dbReference>
<dbReference type="AlphaFoldDB" id="A0A5C7F823"/>
<dbReference type="GO" id="GO:0055085">
    <property type="term" value="P:transmembrane transport"/>
    <property type="evidence" value="ECO:0007669"/>
    <property type="project" value="InterPro"/>
</dbReference>
<evidence type="ECO:0000256" key="1">
    <source>
        <dbReference type="ARBA" id="ARBA00004429"/>
    </source>
</evidence>
<gene>
    <name evidence="10" type="ORF">FTX54_016200</name>
</gene>
<dbReference type="EMBL" id="CP144914">
    <property type="protein sequence ID" value="WWD79911.1"/>
    <property type="molecule type" value="Genomic_DNA"/>
</dbReference>
<evidence type="ECO:0000256" key="5">
    <source>
        <dbReference type="ARBA" id="ARBA00022692"/>
    </source>
</evidence>
<comment type="subcellular location">
    <subcellularLocation>
        <location evidence="1">Cell inner membrane</location>
        <topology evidence="1">Multi-pass membrane protein</topology>
    </subcellularLocation>
    <subcellularLocation>
        <location evidence="8">Cell membrane</location>
        <topology evidence="8">Multi-pass membrane protein</topology>
    </subcellularLocation>
</comment>
<dbReference type="PANTHER" id="PTHR43357">
    <property type="entry name" value="INNER MEMBRANE ABC TRANSPORTER PERMEASE PROTEIN YDCV"/>
    <property type="match status" value="1"/>
</dbReference>
<keyword evidence="5 8" id="KW-0812">Transmembrane</keyword>
<reference evidence="10 11" key="1">
    <citation type="submission" date="2024-01" db="EMBL/GenBank/DDBJ databases">
        <title>Complete Genome Sequence of Alkalicoccus halolimnae BZ-SZ-XJ29T, a Moderately Halophilic Bacterium Isolated from a Salt Lake.</title>
        <authorList>
            <person name="Zhao B."/>
        </authorList>
    </citation>
    <scope>NUCLEOTIDE SEQUENCE [LARGE SCALE GENOMIC DNA]</scope>
    <source>
        <strain evidence="10 11">BZ-SZ-XJ29</strain>
    </source>
</reference>
<feature type="domain" description="ABC transmembrane type-1" evidence="9">
    <location>
        <begin position="62"/>
        <end position="250"/>
    </location>
</feature>
<keyword evidence="4" id="KW-0997">Cell inner membrane</keyword>
<dbReference type="Pfam" id="PF00528">
    <property type="entry name" value="BPD_transp_1"/>
    <property type="match status" value="1"/>
</dbReference>
<dbReference type="InterPro" id="IPR035906">
    <property type="entry name" value="MetI-like_sf"/>
</dbReference>
<comment type="similarity">
    <text evidence="8">Belongs to the binding-protein-dependent transport system permease family.</text>
</comment>
<evidence type="ECO:0000256" key="4">
    <source>
        <dbReference type="ARBA" id="ARBA00022519"/>
    </source>
</evidence>
<feature type="transmembrane region" description="Helical" evidence="8">
    <location>
        <begin position="57"/>
        <end position="81"/>
    </location>
</feature>
<keyword evidence="2 8" id="KW-0813">Transport</keyword>
<dbReference type="PANTHER" id="PTHR43357:SF4">
    <property type="entry name" value="INNER MEMBRANE ABC TRANSPORTER PERMEASE PROTEIN YDCV"/>
    <property type="match status" value="1"/>
</dbReference>
<dbReference type="SUPFAM" id="SSF161098">
    <property type="entry name" value="MetI-like"/>
    <property type="match status" value="1"/>
</dbReference>
<dbReference type="CDD" id="cd06261">
    <property type="entry name" value="TM_PBP2"/>
    <property type="match status" value="1"/>
</dbReference>
<organism evidence="10 11">
    <name type="scientific">Alkalicoccus halolimnae</name>
    <dbReference type="NCBI Taxonomy" id="1667239"/>
    <lineage>
        <taxon>Bacteria</taxon>
        <taxon>Bacillati</taxon>
        <taxon>Bacillota</taxon>
        <taxon>Bacilli</taxon>
        <taxon>Bacillales</taxon>
        <taxon>Bacillaceae</taxon>
        <taxon>Alkalicoccus</taxon>
    </lineage>
</organism>
<dbReference type="PROSITE" id="PS50928">
    <property type="entry name" value="ABC_TM1"/>
    <property type="match status" value="1"/>
</dbReference>
<protein>
    <submittedName>
        <fullName evidence="10">ABC transporter permease subunit</fullName>
    </submittedName>
</protein>